<dbReference type="InterPro" id="IPR024463">
    <property type="entry name" value="Transposase_TnpC_homeodom"/>
</dbReference>
<feature type="domain" description="Transposase IS66 central" evidence="2">
    <location>
        <begin position="212"/>
        <end position="503"/>
    </location>
</feature>
<feature type="compositionally biased region" description="Basic residues" evidence="1">
    <location>
        <begin position="122"/>
        <end position="135"/>
    </location>
</feature>
<proteinExistence type="predicted"/>
<feature type="domain" description="Transposase IS66 zinc-finger binding" evidence="3">
    <location>
        <begin position="154"/>
        <end position="194"/>
    </location>
</feature>
<feature type="domain" description="Transposase TnpC homeodomain" evidence="4">
    <location>
        <begin position="68"/>
        <end position="145"/>
    </location>
</feature>
<dbReference type="EMBL" id="VFPT01000002">
    <property type="protein sequence ID" value="TQM90463.1"/>
    <property type="molecule type" value="Genomic_DNA"/>
</dbReference>
<dbReference type="EMBL" id="VFPT01000002">
    <property type="protein sequence ID" value="TQM90507.1"/>
    <property type="molecule type" value="Genomic_DNA"/>
</dbReference>
<protein>
    <submittedName>
        <fullName evidence="7">Transposase</fullName>
    </submittedName>
</protein>
<dbReference type="EMBL" id="VFPT01000001">
    <property type="protein sequence ID" value="TQM93591.1"/>
    <property type="molecule type" value="Genomic_DNA"/>
</dbReference>
<name>A0A543K5W1_9RHOB</name>
<dbReference type="InterPro" id="IPR052344">
    <property type="entry name" value="Transposase-related"/>
</dbReference>
<feature type="region of interest" description="Disordered" evidence="1">
    <location>
        <begin position="118"/>
        <end position="139"/>
    </location>
</feature>
<evidence type="ECO:0000313" key="10">
    <source>
        <dbReference type="EMBL" id="TQM93591.1"/>
    </source>
</evidence>
<dbReference type="EMBL" id="VFPT01000005">
    <property type="protein sequence ID" value="TQM89681.1"/>
    <property type="molecule type" value="Genomic_DNA"/>
</dbReference>
<accession>A0A543K5W1</accession>
<evidence type="ECO:0000259" key="5">
    <source>
        <dbReference type="Pfam" id="PF13817"/>
    </source>
</evidence>
<evidence type="ECO:0000313" key="11">
    <source>
        <dbReference type="Proteomes" id="UP000320582"/>
    </source>
</evidence>
<dbReference type="Proteomes" id="UP000320582">
    <property type="component" value="Unassembled WGS sequence"/>
</dbReference>
<dbReference type="Pfam" id="PF03050">
    <property type="entry name" value="DDE_Tnp_IS66"/>
    <property type="match status" value="1"/>
</dbReference>
<evidence type="ECO:0000313" key="8">
    <source>
        <dbReference type="EMBL" id="TQM90507.1"/>
    </source>
</evidence>
<reference evidence="7 11" key="1">
    <citation type="submission" date="2019-06" db="EMBL/GenBank/DDBJ databases">
        <title>Genomic Encyclopedia of Archaeal and Bacterial Type Strains, Phase II (KMG-II): from individual species to whole genera.</title>
        <authorList>
            <person name="Goeker M."/>
        </authorList>
    </citation>
    <scope>NUCLEOTIDE SEQUENCE [LARGE SCALE GENOMIC DNA]</scope>
    <source>
        <strain evidence="7 11">DSM 18423</strain>
    </source>
</reference>
<dbReference type="Pfam" id="PF13817">
    <property type="entry name" value="DDE_Tnp_IS66_C"/>
    <property type="match status" value="1"/>
</dbReference>
<evidence type="ECO:0000313" key="6">
    <source>
        <dbReference type="EMBL" id="TQM89681.1"/>
    </source>
</evidence>
<dbReference type="InterPro" id="IPR004291">
    <property type="entry name" value="Transposase_IS66_central"/>
</dbReference>
<dbReference type="Pfam" id="PF13007">
    <property type="entry name" value="LZ_Tnp_IS66"/>
    <property type="match status" value="1"/>
</dbReference>
<feature type="domain" description="Transposase IS66 C-terminal" evidence="5">
    <location>
        <begin position="510"/>
        <end position="548"/>
    </location>
</feature>
<dbReference type="PANTHER" id="PTHR33678">
    <property type="entry name" value="BLL1576 PROTEIN"/>
    <property type="match status" value="1"/>
</dbReference>
<evidence type="ECO:0000259" key="4">
    <source>
        <dbReference type="Pfam" id="PF13007"/>
    </source>
</evidence>
<evidence type="ECO:0000259" key="3">
    <source>
        <dbReference type="Pfam" id="PF13005"/>
    </source>
</evidence>
<evidence type="ECO:0000313" key="9">
    <source>
        <dbReference type="EMBL" id="TQM91976.1"/>
    </source>
</evidence>
<keyword evidence="11" id="KW-1185">Reference proteome</keyword>
<dbReference type="NCBIfam" id="NF033517">
    <property type="entry name" value="transpos_IS66"/>
    <property type="match status" value="1"/>
</dbReference>
<comment type="caution">
    <text evidence="7">The sequence shown here is derived from an EMBL/GenBank/DDBJ whole genome shotgun (WGS) entry which is preliminary data.</text>
</comment>
<dbReference type="Pfam" id="PF13005">
    <property type="entry name" value="zf-IS66"/>
    <property type="match status" value="1"/>
</dbReference>
<dbReference type="EMBL" id="VFPT01000001">
    <property type="protein sequence ID" value="TQM91976.1"/>
    <property type="molecule type" value="Genomic_DNA"/>
</dbReference>
<dbReference type="AlphaFoldDB" id="A0A543K5W1"/>
<dbReference type="InterPro" id="IPR024474">
    <property type="entry name" value="Znf_dom_IS66"/>
</dbReference>
<gene>
    <name evidence="9" type="ORF">BD293_0561</name>
    <name evidence="10" type="ORF">BD293_2232</name>
    <name evidence="7" type="ORF">BD293_3850</name>
    <name evidence="8" type="ORF">BD293_3899</name>
    <name evidence="6" type="ORF">BD293_4351</name>
</gene>
<evidence type="ECO:0000259" key="2">
    <source>
        <dbReference type="Pfam" id="PF03050"/>
    </source>
</evidence>
<organism evidence="7 11">
    <name type="scientific">Roseinatronobacter monicus</name>
    <dbReference type="NCBI Taxonomy" id="393481"/>
    <lineage>
        <taxon>Bacteria</taxon>
        <taxon>Pseudomonadati</taxon>
        <taxon>Pseudomonadota</taxon>
        <taxon>Alphaproteobacteria</taxon>
        <taxon>Rhodobacterales</taxon>
        <taxon>Paracoccaceae</taxon>
        <taxon>Roseinatronobacter</taxon>
    </lineage>
</organism>
<evidence type="ECO:0000313" key="7">
    <source>
        <dbReference type="EMBL" id="TQM90463.1"/>
    </source>
</evidence>
<dbReference type="InterPro" id="IPR039552">
    <property type="entry name" value="IS66_C"/>
</dbReference>
<dbReference type="PANTHER" id="PTHR33678:SF1">
    <property type="entry name" value="BLL1576 PROTEIN"/>
    <property type="match status" value="1"/>
</dbReference>
<evidence type="ECO:0000256" key="1">
    <source>
        <dbReference type="SAM" id="MobiDB-lite"/>
    </source>
</evidence>
<sequence>MVMSKLLDLSRFPDLPSEVIKALETQQAALEKAQFEVTVERAARLHHQAEAEEKGALVVTLTALVEKLESQVADYRRTKFGPKSEKLTPDQLELALEDQETAIAETQAEIEAVQAALEKKSQNKSKAPRKPRKPRALPEGLPRVERVIEPDSIACPCGCGDMVKIGEDRSERLDIIPAQYQVIVTVRPKYACPKGRTGVTQAKAPAHLLENSWPTEALLAHISVAKFCDFNPLNRQSVAMARNGAPIDRAVLSDWMGRTGALLAPVVDHMAMVLLKGSTRLYVDETTAPVLDPGRGQTKTGYFWAVLRDDRGWSGSSPPGVVFHYRPGRKGEYAAEILNGFNGTIQVDAYGGYSALATPKRVGGKPLKLAYCWSHGRRALIKAQPKAGSPIVDEALVRIAALYKIEAEIRGAPPEQRRAVRQDQSRPLVDKFFAWLNAQAGRVSRKSELGKALAYMLSRQDGFCLFLEDGHVDMDSNLVENAIRTPAMTRRNTLFAGHDDGARSWARFASLIGTCRMNGVEPYAYLHDLYTKLANGHLEKDIDALMPWAYAAASQRSSPGTP</sequence>